<dbReference type="GO" id="GO:0006508">
    <property type="term" value="P:proteolysis"/>
    <property type="evidence" value="ECO:0007669"/>
    <property type="project" value="UniProtKB-KW"/>
</dbReference>
<dbReference type="GO" id="GO:0004222">
    <property type="term" value="F:metalloendopeptidase activity"/>
    <property type="evidence" value="ECO:0007669"/>
    <property type="project" value="UniProtKB-EC"/>
</dbReference>
<dbReference type="InterPro" id="IPR001431">
    <property type="entry name" value="Pept_M16_Zn_BS"/>
</dbReference>
<dbReference type="EC" id="3.4.24.55" evidence="4"/>
<evidence type="ECO:0000259" key="15">
    <source>
        <dbReference type="Pfam" id="PF00675"/>
    </source>
</evidence>
<dbReference type="OrthoDB" id="9811314at2"/>
<keyword evidence="8 19" id="KW-0378">Hydrolase</keyword>
<evidence type="ECO:0000259" key="17">
    <source>
        <dbReference type="Pfam" id="PF16187"/>
    </source>
</evidence>
<feature type="domain" description="Peptidase M16 middle/third" evidence="17">
    <location>
        <begin position="400"/>
        <end position="681"/>
    </location>
</feature>
<dbReference type="InterPro" id="IPR011249">
    <property type="entry name" value="Metalloenz_LuxS/M16"/>
</dbReference>
<evidence type="ECO:0000256" key="2">
    <source>
        <dbReference type="ARBA" id="ARBA00002184"/>
    </source>
</evidence>
<name>A0A2K8KSH5_9GAMM</name>
<dbReference type="KEGG" id="rfo:REIFOR_02437"/>
<dbReference type="SUPFAM" id="SSF63411">
    <property type="entry name" value="LuxS/MPP-like metallohydrolase"/>
    <property type="match status" value="4"/>
</dbReference>
<keyword evidence="6" id="KW-0645">Protease</keyword>
<dbReference type="InterPro" id="IPR050626">
    <property type="entry name" value="Peptidase_M16"/>
</dbReference>
<dbReference type="FunFam" id="3.30.830.10:FF:000005">
    <property type="entry name" value="nardilysin isoform X1"/>
    <property type="match status" value="1"/>
</dbReference>
<dbReference type="EMBL" id="CP011797">
    <property type="protein sequence ID" value="ATX77562.1"/>
    <property type="molecule type" value="Genomic_DNA"/>
</dbReference>
<dbReference type="PANTHER" id="PTHR43690:SF18">
    <property type="entry name" value="INSULIN-DEGRADING ENZYME-RELATED"/>
    <property type="match status" value="1"/>
</dbReference>
<evidence type="ECO:0000256" key="11">
    <source>
        <dbReference type="ARBA" id="ARBA00029597"/>
    </source>
</evidence>
<dbReference type="Pfam" id="PF00675">
    <property type="entry name" value="Peptidase_M16"/>
    <property type="match status" value="1"/>
</dbReference>
<evidence type="ECO:0000256" key="9">
    <source>
        <dbReference type="ARBA" id="ARBA00022833"/>
    </source>
</evidence>
<dbReference type="InterPro" id="IPR054734">
    <property type="entry name" value="PqqF-like_C_4"/>
</dbReference>
<evidence type="ECO:0000256" key="14">
    <source>
        <dbReference type="RuleBase" id="RU004447"/>
    </source>
</evidence>
<evidence type="ECO:0000256" key="1">
    <source>
        <dbReference type="ARBA" id="ARBA00001947"/>
    </source>
</evidence>
<keyword evidence="7" id="KW-0479">Metal-binding</keyword>
<dbReference type="GO" id="GO:0046872">
    <property type="term" value="F:metal ion binding"/>
    <property type="evidence" value="ECO:0007669"/>
    <property type="project" value="UniProtKB-KW"/>
</dbReference>
<keyword evidence="20" id="KW-1185">Reference proteome</keyword>
<sequence>MKRGVILALAVTVTVVLAGTGIFWIQSPGSVESNPSNIDVSASEARIFKTLTLNNGLSVVLVSDPSSDKAAAALNVFSGSWANPSDIPGLAHFLEHMLFLGTEKFPEVDGYQTFIEQNGGSDNAYTSNTNTLYHFDINGLQLEPALDRFAQFFIAPLFDAGFTERERNAVNSEFTASLQNDERRIEDVMRELTDAGHPASRLAIGNLSTLTSPEMTTRLRTFYRQHYVAANMALAIYGPQDINTLESWAIDYFAGVRAQQAPKLNYDVPLFDPVQLPLLVTIEPRREMRRLELRFPIPGTAGQLASKPNQYVGHLLGHESTGSLLSVLKAKGWAENLSASSGGITHANTTFDVQIDLTPDGLANWQAVTELLFSHIELIRQAGIQEWIFDEQKNINELAFQFAEKVGPSSTAVALAENQHYYPAAQVLSGPYRLADFTPAAIEQVLSALIPDNALVILVRPDAKTLVKSQYYQTPYRSEQLAGATVARWRTPNQAPGLALPNANPFVPTQFNVQPAQKVASALYRSTPQILLQDSGKTLWFEQDDAFYTPKVDIHLLLETNYANVSASQAMATALYLDLVNDALNEVRYEAGLAGSGYGIALVDNGIQVRLYGYQDKLHLLLDTLILELTEHRISPERFAIKKEETLRALRNRSEDPVISQMIRQLNEWLTANSFSVAEQSAAAQTLTPDSLLIARNEWLASSRLELLVHGNILADQAKVLAQRIDRIIPQGGTQAAGRAIAKLPARDFLARVNIDHADSAMLELYQGDNSSLRERALYALLAETMSAPYFADLRTREQLGYIVLARAYPIDGLPALLLYVQSPSTDAAMVQLYSNRFLSRFAQQLANMNELSFEAYKRGLMTGLTEPDKNLFALSSRYWQNIQDGNHNFNTRARIAAEVEKISLEGFRRFYDIRILGDATRSLTLHQVGVNMADDYTDHAQNIVGKYPLEQPKAWPDDIEWITPTFNNISD</sequence>
<dbReference type="FunFam" id="3.30.830.10:FF:000012">
    <property type="entry name" value="Protease 3"/>
    <property type="match status" value="1"/>
</dbReference>
<feature type="domain" description="Coenzyme PQQ synthesis protein F-like C-terminal lobe" evidence="18">
    <location>
        <begin position="781"/>
        <end position="880"/>
    </location>
</feature>
<dbReference type="PROSITE" id="PS00143">
    <property type="entry name" value="INSULINASE"/>
    <property type="match status" value="1"/>
</dbReference>
<evidence type="ECO:0000259" key="18">
    <source>
        <dbReference type="Pfam" id="PF22456"/>
    </source>
</evidence>
<comment type="function">
    <text evidence="2">Endopeptidase that degrades small peptides of less than 7 kDa, such as glucagon and insulin.</text>
</comment>
<proteinExistence type="inferred from homology"/>
<dbReference type="PANTHER" id="PTHR43690">
    <property type="entry name" value="NARDILYSIN"/>
    <property type="match status" value="1"/>
</dbReference>
<evidence type="ECO:0000256" key="13">
    <source>
        <dbReference type="ARBA" id="ARBA00033450"/>
    </source>
</evidence>
<comment type="similarity">
    <text evidence="3 14">Belongs to the peptidase M16 family.</text>
</comment>
<dbReference type="AlphaFoldDB" id="A0A2K8KSH5"/>
<dbReference type="Proteomes" id="UP000229757">
    <property type="component" value="Chromosome"/>
</dbReference>
<dbReference type="InterPro" id="IPR007863">
    <property type="entry name" value="Peptidase_M16_C"/>
</dbReference>
<evidence type="ECO:0000256" key="8">
    <source>
        <dbReference type="ARBA" id="ARBA00022801"/>
    </source>
</evidence>
<organism evidence="19 20">
    <name type="scientific">Reinekea forsetii</name>
    <dbReference type="NCBI Taxonomy" id="1336806"/>
    <lineage>
        <taxon>Bacteria</taxon>
        <taxon>Pseudomonadati</taxon>
        <taxon>Pseudomonadota</taxon>
        <taxon>Gammaproteobacteria</taxon>
        <taxon>Oceanospirillales</taxon>
        <taxon>Saccharospirillaceae</taxon>
        <taxon>Reinekea</taxon>
    </lineage>
</organism>
<evidence type="ECO:0000256" key="6">
    <source>
        <dbReference type="ARBA" id="ARBA00022670"/>
    </source>
</evidence>
<dbReference type="Pfam" id="PF16187">
    <property type="entry name" value="Peptidase_M16_M"/>
    <property type="match status" value="1"/>
</dbReference>
<evidence type="ECO:0000256" key="3">
    <source>
        <dbReference type="ARBA" id="ARBA00007261"/>
    </source>
</evidence>
<dbReference type="Gene3D" id="3.30.830.10">
    <property type="entry name" value="Metalloenzyme, LuxS/M16 peptidase-like"/>
    <property type="match status" value="4"/>
</dbReference>
<reference evidence="19 20" key="1">
    <citation type="journal article" date="2017" name="Environ. Microbiol.">
        <title>Genomic and physiological analyses of 'Reinekea forsetii' reveal a versatile opportunistic lifestyle during spring algae blooms.</title>
        <authorList>
            <person name="Avci B."/>
            <person name="Hahnke R.L."/>
            <person name="Chafee M."/>
            <person name="Fischer T."/>
            <person name="Gruber-Vodicka H."/>
            <person name="Tegetmeyer H.E."/>
            <person name="Harder J."/>
            <person name="Fuchs B.M."/>
            <person name="Amann R.I."/>
            <person name="Teeling H."/>
        </authorList>
    </citation>
    <scope>NUCLEOTIDE SEQUENCE [LARGE SCALE GENOMIC DNA]</scope>
    <source>
        <strain evidence="19 20">Hel1_31_D35</strain>
    </source>
</reference>
<evidence type="ECO:0000256" key="7">
    <source>
        <dbReference type="ARBA" id="ARBA00022723"/>
    </source>
</evidence>
<dbReference type="Pfam" id="PF05193">
    <property type="entry name" value="Peptidase_M16_C"/>
    <property type="match status" value="1"/>
</dbReference>
<evidence type="ECO:0000313" key="20">
    <source>
        <dbReference type="Proteomes" id="UP000229757"/>
    </source>
</evidence>
<dbReference type="InterPro" id="IPR011765">
    <property type="entry name" value="Pept_M16_N"/>
</dbReference>
<gene>
    <name evidence="19" type="ORF">REIFOR_02437</name>
</gene>
<evidence type="ECO:0000256" key="5">
    <source>
        <dbReference type="ARBA" id="ARBA00017565"/>
    </source>
</evidence>
<dbReference type="InterPro" id="IPR032632">
    <property type="entry name" value="Peptidase_M16_M"/>
</dbReference>
<dbReference type="Pfam" id="PF22456">
    <property type="entry name" value="PqqF-like_C_4"/>
    <property type="match status" value="1"/>
</dbReference>
<evidence type="ECO:0000259" key="16">
    <source>
        <dbReference type="Pfam" id="PF05193"/>
    </source>
</evidence>
<dbReference type="RefSeq" id="WP_100257812.1">
    <property type="nucleotide sequence ID" value="NZ_CP011797.1"/>
</dbReference>
<keyword evidence="9" id="KW-0862">Zinc</keyword>
<comment type="cofactor">
    <cofactor evidence="1">
        <name>Zn(2+)</name>
        <dbReference type="ChEBI" id="CHEBI:29105"/>
    </cofactor>
</comment>
<feature type="domain" description="Peptidase M16 N-terminal" evidence="15">
    <location>
        <begin position="59"/>
        <end position="190"/>
    </location>
</feature>
<evidence type="ECO:0000256" key="4">
    <source>
        <dbReference type="ARBA" id="ARBA00012449"/>
    </source>
</evidence>
<feature type="domain" description="Peptidase M16 C-terminal" evidence="16">
    <location>
        <begin position="218"/>
        <end position="395"/>
    </location>
</feature>
<accession>A0A2K8KSH5</accession>
<keyword evidence="10" id="KW-0482">Metalloprotease</keyword>
<evidence type="ECO:0000313" key="19">
    <source>
        <dbReference type="EMBL" id="ATX77562.1"/>
    </source>
</evidence>
<evidence type="ECO:0000256" key="10">
    <source>
        <dbReference type="ARBA" id="ARBA00023049"/>
    </source>
</evidence>
<evidence type="ECO:0000256" key="12">
    <source>
        <dbReference type="ARBA" id="ARBA00031184"/>
    </source>
</evidence>
<protein>
    <recommendedName>
        <fullName evidence="5">Protease 3</fullName>
        <ecNumber evidence="4">3.4.24.55</ecNumber>
    </recommendedName>
    <alternativeName>
        <fullName evidence="13">Pitrilysin</fullName>
    </alternativeName>
    <alternativeName>
        <fullName evidence="12">Protease III</fullName>
    </alternativeName>
    <alternativeName>
        <fullName evidence="11">Protease pi</fullName>
    </alternativeName>
</protein>
<dbReference type="GO" id="GO:0005737">
    <property type="term" value="C:cytoplasm"/>
    <property type="evidence" value="ECO:0007669"/>
    <property type="project" value="UniProtKB-ARBA"/>
</dbReference>